<accession>A0A4U6USN5</accession>
<evidence type="ECO:0000259" key="1">
    <source>
        <dbReference type="Pfam" id="PF07762"/>
    </source>
</evidence>
<dbReference type="EMBL" id="CM016555">
    <property type="protein sequence ID" value="TKW19500.1"/>
    <property type="molecule type" value="Genomic_DNA"/>
</dbReference>
<sequence length="447" mass="49641">MKFIAPELPEMGPRYPDWILLATRAYISDRKNATVAHSHTSDGHPIQVSLFAATPPAVSHLCVHSPGREEQFSYNPAVISREDLILFDVCFGNGDVSDYFIYKAGSETPSLVRIPDPEPYISGFRNTGIVCCGADHFAVAALVRENMDMFKLAVFDSKTGVWETRLLPLEPLEPLGSRCSHLDSARLLPLELLEPLGSRCSPLEVPFFSSKVIPLKGSLLGWVDLWWGILVCDVLSDNPKLHYIPMPKPMPSNEGFQDEGEPSYFRDVTGCEDMITFVEMEYDYHYIPVTDPSCYSPDGWTAVIGSRRLDSREWIRNHVVNIENITVSEDCHGSTDLLPQFCENGTPSLKKMPIGTPTLGDCNNVLYLMSKVKFGDTKGWVVAVDINSKRLEAVSTFSAASLPGFSTAYYPSSFSKYFNKNSTELELNAQTADCQASTDTEDSSVDE</sequence>
<dbReference type="AlphaFoldDB" id="A0A4U6USN5"/>
<organism evidence="2 3">
    <name type="scientific">Setaria viridis</name>
    <name type="common">Green bristlegrass</name>
    <name type="synonym">Setaria italica subsp. viridis</name>
    <dbReference type="NCBI Taxonomy" id="4556"/>
    <lineage>
        <taxon>Eukaryota</taxon>
        <taxon>Viridiplantae</taxon>
        <taxon>Streptophyta</taxon>
        <taxon>Embryophyta</taxon>
        <taxon>Tracheophyta</taxon>
        <taxon>Spermatophyta</taxon>
        <taxon>Magnoliopsida</taxon>
        <taxon>Liliopsida</taxon>
        <taxon>Poales</taxon>
        <taxon>Poaceae</taxon>
        <taxon>PACMAD clade</taxon>
        <taxon>Panicoideae</taxon>
        <taxon>Panicodae</taxon>
        <taxon>Paniceae</taxon>
        <taxon>Cenchrinae</taxon>
        <taxon>Setaria</taxon>
    </lineage>
</organism>
<gene>
    <name evidence="2" type="ORF">SEVIR_4G024200v2</name>
</gene>
<name>A0A4U6USN5_SETVI</name>
<dbReference type="Gramene" id="TKW19500">
    <property type="protein sequence ID" value="TKW19500"/>
    <property type="gene ID" value="SEVIR_4G024200v2"/>
</dbReference>
<evidence type="ECO:0000313" key="3">
    <source>
        <dbReference type="Proteomes" id="UP000298652"/>
    </source>
</evidence>
<feature type="domain" description="DUF1618" evidence="1">
    <location>
        <begin position="222"/>
        <end position="367"/>
    </location>
</feature>
<evidence type="ECO:0000313" key="2">
    <source>
        <dbReference type="EMBL" id="TKW19500.1"/>
    </source>
</evidence>
<reference evidence="2" key="1">
    <citation type="submission" date="2019-03" db="EMBL/GenBank/DDBJ databases">
        <title>WGS assembly of Setaria viridis.</title>
        <authorList>
            <person name="Huang P."/>
            <person name="Jenkins J."/>
            <person name="Grimwood J."/>
            <person name="Barry K."/>
            <person name="Healey A."/>
            <person name="Mamidi S."/>
            <person name="Sreedasyam A."/>
            <person name="Shu S."/>
            <person name="Feldman M."/>
            <person name="Wu J."/>
            <person name="Yu Y."/>
            <person name="Chen C."/>
            <person name="Johnson J."/>
            <person name="Rokhsar D."/>
            <person name="Baxter I."/>
            <person name="Schmutz J."/>
            <person name="Brutnell T."/>
            <person name="Kellogg E."/>
        </authorList>
    </citation>
    <scope>NUCLEOTIDE SEQUENCE [LARGE SCALE GENOMIC DNA]</scope>
</reference>
<dbReference type="OMA" id="FVEMEYD"/>
<dbReference type="Proteomes" id="UP000298652">
    <property type="component" value="Chromosome 4"/>
</dbReference>
<dbReference type="InterPro" id="IPR011676">
    <property type="entry name" value="DUF1618"/>
</dbReference>
<dbReference type="PANTHER" id="PTHR33074">
    <property type="entry name" value="EXPRESSED PROTEIN-RELATED"/>
    <property type="match status" value="1"/>
</dbReference>
<protein>
    <recommendedName>
        <fullName evidence="1">DUF1618 domain-containing protein</fullName>
    </recommendedName>
</protein>
<dbReference type="Pfam" id="PF07762">
    <property type="entry name" value="DUF1618"/>
    <property type="match status" value="1"/>
</dbReference>
<proteinExistence type="predicted"/>
<dbReference type="PANTHER" id="PTHR33074:SF102">
    <property type="entry name" value="DUF1618 DOMAIN-CONTAINING PROTEIN"/>
    <property type="match status" value="1"/>
</dbReference>
<keyword evidence="3" id="KW-1185">Reference proteome</keyword>